<feature type="compositionally biased region" description="Low complexity" evidence="4">
    <location>
        <begin position="12"/>
        <end position="24"/>
    </location>
</feature>
<feature type="domain" description="ProQ/FinO" evidence="5">
    <location>
        <begin position="39"/>
        <end position="153"/>
    </location>
</feature>
<feature type="compositionally biased region" description="Polar residues" evidence="4">
    <location>
        <begin position="168"/>
        <end position="180"/>
    </location>
</feature>
<sequence length="262" mass="29287">MQNELVEDIKQNETTINTEETTANHAQSDGLAKKEKYAKKIETNKEIINTLIEKFPLCFGKDDSVKPLKLGIFQDVVENEEIAALYSKTNIRAALRYYTMSWRYLEAVSKGGARIDLAGESVGIVDEQQQQHAETQLAEAKARVKSRQAVKKANEQKTQPKTKRNPNKLATKNNKSNQHNSAKENKIKAQNSGVDEKAGNSPLQKINKKPLEQESLQVGKKVNVLIGQSYSQAEILEINKDNVRVSLLSGLTLNVKIDNLSE</sequence>
<evidence type="ECO:0000256" key="3">
    <source>
        <dbReference type="ARBA" id="ARBA00023186"/>
    </source>
</evidence>
<keyword evidence="1" id="KW-0963">Cytoplasm</keyword>
<dbReference type="SMART" id="SM00945">
    <property type="entry name" value="ProQ"/>
    <property type="match status" value="1"/>
</dbReference>
<dbReference type="NCBIfam" id="NF003434">
    <property type="entry name" value="PRK04950.1"/>
    <property type="match status" value="1"/>
</dbReference>
<accession>A0ABV6CCC0</accession>
<evidence type="ECO:0000256" key="4">
    <source>
        <dbReference type="SAM" id="MobiDB-lite"/>
    </source>
</evidence>
<dbReference type="Pfam" id="PF04352">
    <property type="entry name" value="ProQ"/>
    <property type="match status" value="1"/>
</dbReference>
<dbReference type="SUPFAM" id="SSF48657">
    <property type="entry name" value="FinO-like"/>
    <property type="match status" value="1"/>
</dbReference>
<evidence type="ECO:0000313" key="6">
    <source>
        <dbReference type="EMBL" id="MFC0180297.1"/>
    </source>
</evidence>
<keyword evidence="2" id="KW-0694">RNA-binding</keyword>
<dbReference type="Gene3D" id="1.10.1710.10">
    <property type="entry name" value="ProQ/FinO domain"/>
    <property type="match status" value="1"/>
</dbReference>
<name>A0ABV6CCC0_9GAMM</name>
<evidence type="ECO:0000259" key="5">
    <source>
        <dbReference type="SMART" id="SM00945"/>
    </source>
</evidence>
<dbReference type="PANTHER" id="PTHR38106">
    <property type="entry name" value="RNA CHAPERONE PROQ"/>
    <property type="match status" value="1"/>
</dbReference>
<dbReference type="InterPro" id="IPR035236">
    <property type="entry name" value="ProQ_C"/>
</dbReference>
<comment type="caution">
    <text evidence="6">The sequence shown here is derived from an EMBL/GenBank/DDBJ whole genome shotgun (WGS) entry which is preliminary data.</text>
</comment>
<organism evidence="6 7">
    <name type="scientific">Thorsellia kenyensis</name>
    <dbReference type="NCBI Taxonomy" id="1549888"/>
    <lineage>
        <taxon>Bacteria</taxon>
        <taxon>Pseudomonadati</taxon>
        <taxon>Pseudomonadota</taxon>
        <taxon>Gammaproteobacteria</taxon>
        <taxon>Enterobacterales</taxon>
        <taxon>Thorselliaceae</taxon>
        <taxon>Thorsellia</taxon>
    </lineage>
</organism>
<keyword evidence="7" id="KW-1185">Reference proteome</keyword>
<dbReference type="Proteomes" id="UP001589758">
    <property type="component" value="Unassembled WGS sequence"/>
</dbReference>
<dbReference type="InterPro" id="IPR036442">
    <property type="entry name" value="ProQ/FinO_sf"/>
</dbReference>
<protein>
    <submittedName>
        <fullName evidence="6">RNA chaperone ProQ</fullName>
    </submittedName>
</protein>
<dbReference type="EMBL" id="JBHLXE010000100">
    <property type="protein sequence ID" value="MFC0180297.1"/>
    <property type="molecule type" value="Genomic_DNA"/>
</dbReference>
<dbReference type="InterPro" id="IPR023529">
    <property type="entry name" value="ProQ"/>
</dbReference>
<feature type="region of interest" description="Disordered" evidence="4">
    <location>
        <begin position="145"/>
        <end position="211"/>
    </location>
</feature>
<gene>
    <name evidence="6" type="primary">proQ</name>
    <name evidence="6" type="ORF">ACFFIT_09440</name>
</gene>
<evidence type="ECO:0000256" key="2">
    <source>
        <dbReference type="ARBA" id="ARBA00022884"/>
    </source>
</evidence>
<dbReference type="RefSeq" id="WP_385877411.1">
    <property type="nucleotide sequence ID" value="NZ_JBHLXE010000100.1"/>
</dbReference>
<keyword evidence="3" id="KW-0143">Chaperone</keyword>
<proteinExistence type="predicted"/>
<reference evidence="6 7" key="1">
    <citation type="submission" date="2024-09" db="EMBL/GenBank/DDBJ databases">
        <authorList>
            <person name="Sun Q."/>
            <person name="Mori K."/>
        </authorList>
    </citation>
    <scope>NUCLEOTIDE SEQUENCE [LARGE SCALE GENOMIC DNA]</scope>
    <source>
        <strain evidence="6 7">CCM 8545</strain>
    </source>
</reference>
<dbReference type="InterPro" id="IPR016103">
    <property type="entry name" value="ProQ/FinO"/>
</dbReference>
<dbReference type="Pfam" id="PF17516">
    <property type="entry name" value="ProQ_C"/>
    <property type="match status" value="1"/>
</dbReference>
<evidence type="ECO:0000313" key="7">
    <source>
        <dbReference type="Proteomes" id="UP001589758"/>
    </source>
</evidence>
<evidence type="ECO:0000256" key="1">
    <source>
        <dbReference type="ARBA" id="ARBA00022490"/>
    </source>
</evidence>
<dbReference type="PANTHER" id="PTHR38106:SF1">
    <property type="entry name" value="RNA CHAPERONE PROQ"/>
    <property type="match status" value="1"/>
</dbReference>
<feature type="region of interest" description="Disordered" evidence="4">
    <location>
        <begin position="1"/>
        <end position="29"/>
    </location>
</feature>